<dbReference type="Pfam" id="PF07654">
    <property type="entry name" value="C1-set"/>
    <property type="match status" value="3"/>
</dbReference>
<dbReference type="InterPro" id="IPR013783">
    <property type="entry name" value="Ig-like_fold"/>
</dbReference>
<dbReference type="Proteomes" id="UP000190648">
    <property type="component" value="Unassembled WGS sequence"/>
</dbReference>
<organism evidence="3 4">
    <name type="scientific">Patagioenas fasciata monilis</name>
    <dbReference type="NCBI Taxonomy" id="372326"/>
    <lineage>
        <taxon>Eukaryota</taxon>
        <taxon>Metazoa</taxon>
        <taxon>Chordata</taxon>
        <taxon>Craniata</taxon>
        <taxon>Vertebrata</taxon>
        <taxon>Euteleostomi</taxon>
        <taxon>Archelosauria</taxon>
        <taxon>Archosauria</taxon>
        <taxon>Dinosauria</taxon>
        <taxon>Saurischia</taxon>
        <taxon>Theropoda</taxon>
        <taxon>Coelurosauria</taxon>
        <taxon>Aves</taxon>
        <taxon>Neognathae</taxon>
        <taxon>Neoaves</taxon>
        <taxon>Columbimorphae</taxon>
        <taxon>Columbiformes</taxon>
        <taxon>Columbidae</taxon>
        <taxon>Patagioenas</taxon>
    </lineage>
</organism>
<dbReference type="InterPro" id="IPR007110">
    <property type="entry name" value="Ig-like_dom"/>
</dbReference>
<dbReference type="PROSITE" id="PS50835">
    <property type="entry name" value="IG_LIKE"/>
    <property type="match status" value="2"/>
</dbReference>
<dbReference type="Gene3D" id="2.60.40.10">
    <property type="entry name" value="Immunoglobulins"/>
    <property type="match status" value="3"/>
</dbReference>
<dbReference type="EMBL" id="LSYS01006747">
    <property type="protein sequence ID" value="OPJ74312.1"/>
    <property type="molecule type" value="Genomic_DNA"/>
</dbReference>
<evidence type="ECO:0000313" key="3">
    <source>
        <dbReference type="EMBL" id="OPJ74312.1"/>
    </source>
</evidence>
<dbReference type="STRING" id="372326.A0A1V4JQ35"/>
<comment type="caution">
    <text evidence="3">The sequence shown here is derived from an EMBL/GenBank/DDBJ whole genome shotgun (WGS) entry which is preliminary data.</text>
</comment>
<feature type="domain" description="Ig-like" evidence="2">
    <location>
        <begin position="169"/>
        <end position="269"/>
    </location>
</feature>
<dbReference type="OrthoDB" id="8694217at2759"/>
<dbReference type="CDD" id="cd05768">
    <property type="entry name" value="IgC1_CH3_IgAGD_CH4_IgAEM"/>
    <property type="match status" value="1"/>
</dbReference>
<reference evidence="3 4" key="1">
    <citation type="submission" date="2016-02" db="EMBL/GenBank/DDBJ databases">
        <title>Band-tailed pigeon sequencing and assembly.</title>
        <authorList>
            <person name="Soares A.E."/>
            <person name="Novak B.J."/>
            <person name="Rice E.S."/>
            <person name="O'Connell B."/>
            <person name="Chang D."/>
            <person name="Weber S."/>
            <person name="Shapiro B."/>
        </authorList>
    </citation>
    <scope>NUCLEOTIDE SEQUENCE [LARGE SCALE GENOMIC DNA]</scope>
    <source>
        <strain evidence="3">BTP2013</strain>
        <tissue evidence="3">Blood</tissue>
    </source>
</reference>
<feature type="domain" description="Ig-like" evidence="2">
    <location>
        <begin position="60"/>
        <end position="160"/>
    </location>
</feature>
<dbReference type="InterPro" id="IPR050380">
    <property type="entry name" value="Immune_Resp_Modulators"/>
</dbReference>
<dbReference type="AlphaFoldDB" id="A0A1V4JQ35"/>
<dbReference type="FunFam" id="2.60.40.10:FF:000463">
    <property type="entry name" value="Immunoglobulin heavy constant gamma 1"/>
    <property type="match status" value="1"/>
</dbReference>
<dbReference type="SUPFAM" id="SSF48726">
    <property type="entry name" value="Immunoglobulin"/>
    <property type="match status" value="3"/>
</dbReference>
<sequence>MAPRPEEDGGATYWATSRTNVTREEWLEGRSFSCRVKHPPSGSVTVGHARFCTGLEKLNPKHIALHVLPPTVGDLYVTRQPKLHCVVTNLPSDQDLQLSWTKATPGVLTPDMLDLREEVNGTLTATSTLRISTDDWEAGERFTCRVSHRDLLEPLNRSIVRGSGKVTAPLIFLLPPHPEELHHPTLTLTCLIHRFHPDNLEVRWLKNHQDIPVDTYVTTPPLRDGTQEVTFFSYSKLRVLKSSWLAGDVYSCLVVHEGLTMKMAQRQAQKNPGK</sequence>
<dbReference type="PROSITE" id="PS00290">
    <property type="entry name" value="IG_MHC"/>
    <property type="match status" value="3"/>
</dbReference>
<name>A0A1V4JQ35_PATFA</name>
<evidence type="ECO:0000313" key="4">
    <source>
        <dbReference type="Proteomes" id="UP000190648"/>
    </source>
</evidence>
<dbReference type="InterPro" id="IPR003006">
    <property type="entry name" value="Ig/MHC_CS"/>
</dbReference>
<dbReference type="InterPro" id="IPR003597">
    <property type="entry name" value="Ig_C1-set"/>
</dbReference>
<proteinExistence type="predicted"/>
<protein>
    <submittedName>
        <fullName evidence="3">Ig mu heavy chain disease protein</fullName>
    </submittedName>
</protein>
<evidence type="ECO:0000256" key="1">
    <source>
        <dbReference type="ARBA" id="ARBA00023319"/>
    </source>
</evidence>
<dbReference type="InterPro" id="IPR036179">
    <property type="entry name" value="Ig-like_dom_sf"/>
</dbReference>
<keyword evidence="1" id="KW-0393">Immunoglobulin domain</keyword>
<dbReference type="SMART" id="SM00407">
    <property type="entry name" value="IGc1"/>
    <property type="match status" value="2"/>
</dbReference>
<accession>A0A1V4JQ35</accession>
<dbReference type="FunFam" id="2.60.40.10:FF:000998">
    <property type="entry name" value="Immunoglobulin heavy constant epsilon"/>
    <property type="match status" value="1"/>
</dbReference>
<evidence type="ECO:0000259" key="2">
    <source>
        <dbReference type="PROSITE" id="PS50835"/>
    </source>
</evidence>
<keyword evidence="4" id="KW-1185">Reference proteome</keyword>
<gene>
    <name evidence="3" type="ORF">AV530_010977</name>
</gene>
<dbReference type="PANTHER" id="PTHR23411">
    <property type="entry name" value="TAPASIN"/>
    <property type="match status" value="1"/>
</dbReference>